<feature type="transmembrane region" description="Helical" evidence="8">
    <location>
        <begin position="409"/>
        <end position="427"/>
    </location>
</feature>
<feature type="transmembrane region" description="Helical" evidence="8">
    <location>
        <begin position="272"/>
        <end position="291"/>
    </location>
</feature>
<dbReference type="InterPro" id="IPR050297">
    <property type="entry name" value="LipidA_mod_glycosyltrf_83"/>
</dbReference>
<evidence type="ECO:0000313" key="9">
    <source>
        <dbReference type="EMBL" id="ABU59901.1"/>
    </source>
</evidence>
<keyword evidence="4" id="KW-0808">Transferase</keyword>
<accession>A7NQQ5</accession>
<dbReference type="HOGENOM" id="CLU_343482_0_0_0"/>
<evidence type="ECO:0000256" key="5">
    <source>
        <dbReference type="ARBA" id="ARBA00022692"/>
    </source>
</evidence>
<keyword evidence="10" id="KW-1185">Reference proteome</keyword>
<feature type="transmembrane region" description="Helical" evidence="8">
    <location>
        <begin position="20"/>
        <end position="37"/>
    </location>
</feature>
<evidence type="ECO:0000256" key="7">
    <source>
        <dbReference type="ARBA" id="ARBA00023136"/>
    </source>
</evidence>
<evidence type="ECO:0000313" key="10">
    <source>
        <dbReference type="Proteomes" id="UP000000263"/>
    </source>
</evidence>
<evidence type="ECO:0000256" key="4">
    <source>
        <dbReference type="ARBA" id="ARBA00022679"/>
    </source>
</evidence>
<keyword evidence="5 8" id="KW-0812">Transmembrane</keyword>
<dbReference type="PANTHER" id="PTHR33908">
    <property type="entry name" value="MANNOSYLTRANSFERASE YKCB-RELATED"/>
    <property type="match status" value="1"/>
</dbReference>
<dbReference type="eggNOG" id="COG1807">
    <property type="taxonomic scope" value="Bacteria"/>
</dbReference>
<feature type="transmembrane region" description="Helical" evidence="8">
    <location>
        <begin position="240"/>
        <end position="260"/>
    </location>
</feature>
<evidence type="ECO:0008006" key="11">
    <source>
        <dbReference type="Google" id="ProtNLM"/>
    </source>
</evidence>
<dbReference type="GO" id="GO:0010041">
    <property type="term" value="P:response to iron(III) ion"/>
    <property type="evidence" value="ECO:0007669"/>
    <property type="project" value="TreeGrafter"/>
</dbReference>
<dbReference type="GO" id="GO:0009103">
    <property type="term" value="P:lipopolysaccharide biosynthetic process"/>
    <property type="evidence" value="ECO:0007669"/>
    <property type="project" value="UniProtKB-ARBA"/>
</dbReference>
<evidence type="ECO:0000256" key="1">
    <source>
        <dbReference type="ARBA" id="ARBA00004651"/>
    </source>
</evidence>
<feature type="transmembrane region" description="Helical" evidence="8">
    <location>
        <begin position="696"/>
        <end position="717"/>
    </location>
</feature>
<protein>
    <recommendedName>
        <fullName evidence="11">Glycosyltransferase RgtA/B/C/D-like domain-containing protein</fullName>
    </recommendedName>
</protein>
<reference evidence="9 10" key="1">
    <citation type="submission" date="2007-08" db="EMBL/GenBank/DDBJ databases">
        <title>Complete sequence of Roseiflexus castenholzii DSM 13941.</title>
        <authorList>
            <consortium name="US DOE Joint Genome Institute"/>
            <person name="Copeland A."/>
            <person name="Lucas S."/>
            <person name="Lapidus A."/>
            <person name="Barry K."/>
            <person name="Glavina del Rio T."/>
            <person name="Dalin E."/>
            <person name="Tice H."/>
            <person name="Pitluck S."/>
            <person name="Thompson L.S."/>
            <person name="Brettin T."/>
            <person name="Bruce D."/>
            <person name="Detter J.C."/>
            <person name="Han C."/>
            <person name="Tapia R."/>
            <person name="Schmutz J."/>
            <person name="Larimer F."/>
            <person name="Land M."/>
            <person name="Hauser L."/>
            <person name="Kyrpides N."/>
            <person name="Mikhailova N."/>
            <person name="Bryant D.A."/>
            <person name="Hanada S."/>
            <person name="Tsukatani Y."/>
            <person name="Richardson P."/>
        </authorList>
    </citation>
    <scope>NUCLEOTIDE SEQUENCE [LARGE SCALE GENOMIC DNA]</scope>
    <source>
        <strain evidence="10">DSM 13941 / HLO8</strain>
    </source>
</reference>
<keyword evidence="6 8" id="KW-1133">Transmembrane helix</keyword>
<dbReference type="RefSeq" id="WP_012122324.1">
    <property type="nucleotide sequence ID" value="NC_009767.1"/>
</dbReference>
<dbReference type="PANTHER" id="PTHR33908:SF3">
    <property type="entry name" value="UNDECAPRENYL PHOSPHATE-ALPHA-4-AMINO-4-DEOXY-L-ARABINOSE ARABINOSYL TRANSFERASE"/>
    <property type="match status" value="1"/>
</dbReference>
<feature type="transmembrane region" description="Helical" evidence="8">
    <location>
        <begin position="207"/>
        <end position="228"/>
    </location>
</feature>
<feature type="transmembrane region" description="Helical" evidence="8">
    <location>
        <begin position="485"/>
        <end position="505"/>
    </location>
</feature>
<feature type="transmembrane region" description="Helical" evidence="8">
    <location>
        <begin position="638"/>
        <end position="657"/>
    </location>
</feature>
<dbReference type="GO" id="GO:0005886">
    <property type="term" value="C:plasma membrane"/>
    <property type="evidence" value="ECO:0007669"/>
    <property type="project" value="UniProtKB-SubCell"/>
</dbReference>
<feature type="transmembrane region" description="Helical" evidence="8">
    <location>
        <begin position="380"/>
        <end position="402"/>
    </location>
</feature>
<dbReference type="STRING" id="383372.Rcas_3865"/>
<evidence type="ECO:0000256" key="2">
    <source>
        <dbReference type="ARBA" id="ARBA00022475"/>
    </source>
</evidence>
<gene>
    <name evidence="9" type="ordered locus">Rcas_3865</name>
</gene>
<dbReference type="AlphaFoldDB" id="A7NQQ5"/>
<keyword evidence="3" id="KW-0328">Glycosyltransferase</keyword>
<dbReference type="KEGG" id="rca:Rcas_3865"/>
<comment type="subcellular location">
    <subcellularLocation>
        <location evidence="1">Cell membrane</location>
        <topology evidence="1">Multi-pass membrane protein</topology>
    </subcellularLocation>
</comment>
<proteinExistence type="predicted"/>
<feature type="transmembrane region" description="Helical" evidence="8">
    <location>
        <begin position="297"/>
        <end position="314"/>
    </location>
</feature>
<dbReference type="Proteomes" id="UP000000263">
    <property type="component" value="Chromosome"/>
</dbReference>
<feature type="transmembrane region" description="Helical" evidence="8">
    <location>
        <begin position="180"/>
        <end position="198"/>
    </location>
</feature>
<feature type="transmembrane region" description="Helical" evidence="8">
    <location>
        <begin position="613"/>
        <end position="631"/>
    </location>
</feature>
<evidence type="ECO:0000256" key="6">
    <source>
        <dbReference type="ARBA" id="ARBA00022989"/>
    </source>
</evidence>
<sequence>MRWLSLQSARITSSVVLDSVLLLLLAILPLILGARLARLDQRLSVEDSNARRVLVGFYDVERNPTDLFRWSRPEAALFLFGFDGRPARVMVRLAAPRDTADPPVLSVSMRGRPVGAFAVAPGWRCYYLLTPTDPAGDTPLLLRTAAYRPPDDGRDLGVALAEFAAWPITGSAWLPPPIRTIFLVSFPFLIWLIFVWHAPHRASGATLLYRSTVALLSIAGGGAAAFPAEAGYLLPTVGWPWWPLLPLALALAWRPVRLLLARTAKRLRATGISAAWGGAALALALIVALRLGLPPLAGMSGLVAAVALTILALYRDEGLTFPAEQSMQRNEVLALAVVTVAALALRLYRLDDLPSGMWRDEARHGLLALRIWSDSTYRPVYVVAGADLPALLFYLMAPVLALTGPGVGAARLVSALAGALMPLALWWAARPILGGRAALYGAAFLAWASWGLSMSRWAFPATLDHLLELTAIGVMWRALGQPAPWRAAAGMALAGALAALAAYAYHTGRLAPLVFVALTAVRLGRDAGAWRRALPALGAAATAGVIVLLPLLAFIAGDFEGYNRRTGMVAISNAQNLEKRTVALVLDNIARYLGMWHIAGDPNGRHHAPGAPMLDPLAGTCFALGVGLALVGRRSKAFVPLLWLGLALIPGVLSTNAPHAMRSLGALAPSCMLAGMALDTLIRATNSAGSHLWRRIAPAVVTGTLVVSLSFNAWLYFVAMPGNPAVYNEFDQTETAVGRVARMAATSNDPRLRSIRVFVDRRLIERDTVRFLTGDLIIGVFDGVRLSETVTGDALLILPPDVSDGDRKAALEALGLAAHELTPPLLPNGEAPLFLAYGVGDGTQRLLNETFSPDSLPGGK</sequence>
<name>A7NQQ5_ROSCS</name>
<evidence type="ECO:0000256" key="8">
    <source>
        <dbReference type="SAM" id="Phobius"/>
    </source>
</evidence>
<feature type="transmembrane region" description="Helical" evidence="8">
    <location>
        <begin position="533"/>
        <end position="556"/>
    </location>
</feature>
<dbReference type="EMBL" id="CP000804">
    <property type="protein sequence ID" value="ABU59901.1"/>
    <property type="molecule type" value="Genomic_DNA"/>
</dbReference>
<dbReference type="OrthoDB" id="138503at2"/>
<evidence type="ECO:0000256" key="3">
    <source>
        <dbReference type="ARBA" id="ARBA00022676"/>
    </source>
</evidence>
<feature type="transmembrane region" description="Helical" evidence="8">
    <location>
        <begin position="433"/>
        <end position="450"/>
    </location>
</feature>
<dbReference type="GO" id="GO:0016763">
    <property type="term" value="F:pentosyltransferase activity"/>
    <property type="evidence" value="ECO:0007669"/>
    <property type="project" value="TreeGrafter"/>
</dbReference>
<keyword evidence="2" id="KW-1003">Cell membrane</keyword>
<keyword evidence="7 8" id="KW-0472">Membrane</keyword>
<organism evidence="9 10">
    <name type="scientific">Roseiflexus castenholzii (strain DSM 13941 / HLO8)</name>
    <dbReference type="NCBI Taxonomy" id="383372"/>
    <lineage>
        <taxon>Bacteria</taxon>
        <taxon>Bacillati</taxon>
        <taxon>Chloroflexota</taxon>
        <taxon>Chloroflexia</taxon>
        <taxon>Chloroflexales</taxon>
        <taxon>Roseiflexineae</taxon>
        <taxon>Roseiflexaceae</taxon>
        <taxon>Roseiflexus</taxon>
    </lineage>
</organism>